<comment type="caution">
    <text evidence="1">The sequence shown here is derived from an EMBL/GenBank/DDBJ whole genome shotgun (WGS) entry which is preliminary data.</text>
</comment>
<protein>
    <submittedName>
        <fullName evidence="1">Uncharacterized protein</fullName>
    </submittedName>
</protein>
<dbReference type="OrthoDB" id="295448at2759"/>
<evidence type="ECO:0000313" key="2">
    <source>
        <dbReference type="Proteomes" id="UP000683925"/>
    </source>
</evidence>
<proteinExistence type="predicted"/>
<reference evidence="1" key="1">
    <citation type="submission" date="2021-01" db="EMBL/GenBank/DDBJ databases">
        <authorList>
            <consortium name="Genoscope - CEA"/>
            <person name="William W."/>
        </authorList>
    </citation>
    <scope>NUCLEOTIDE SEQUENCE</scope>
</reference>
<name>A0A8S1UVL9_PAROT</name>
<dbReference type="Proteomes" id="UP000683925">
    <property type="component" value="Unassembled WGS sequence"/>
</dbReference>
<dbReference type="OMA" id="MQSAIIV"/>
<accession>A0A8S1UVL9</accession>
<organism evidence="1 2">
    <name type="scientific">Paramecium octaurelia</name>
    <dbReference type="NCBI Taxonomy" id="43137"/>
    <lineage>
        <taxon>Eukaryota</taxon>
        <taxon>Sar</taxon>
        <taxon>Alveolata</taxon>
        <taxon>Ciliophora</taxon>
        <taxon>Intramacronucleata</taxon>
        <taxon>Oligohymenophorea</taxon>
        <taxon>Peniculida</taxon>
        <taxon>Parameciidae</taxon>
        <taxon>Paramecium</taxon>
    </lineage>
</organism>
<sequence>MSQLSAYNLLEGFAKQNEVEVQSYRVNFLKGVNIVEVDPVQSNFNQNDVLNNKFLQKHLCTCNSFIQLIQKSSIKTEIATMGVPFAPELNEIDFKNQDQVYKNITKNLKDSFTIVEIQHNSITISISFCEELDSFCISYGTQTIICYNEKDIELNKQPKHDQLRQVATSFFHLFNKMPRQQQNNFIEDLTNRSLIGCYNHKKQIEWFAILEHYAEQRMIDPNTVKSFLHHYNLEPIQVYQTQCTQFQLQKHISQVYNQLIDSFNDFYKGKTLYFWKGDLFLGSCFIPFNQYNILNELQSIILNKEKGINKKEPFQYLSKFNLDDQDLEFYKKYTEMILDNSEDINNTIQFSKFTTQAFNSIREELDYLLKKQDGLIPLSQCMQSAIIVVIPIGILGMGYEKLCSFIQKTCQRVQRIKLVDQINEKNQLYFIEKICTPKELEQFNKQIKSLPFNIKTIALLPKCQSTYEIKEWQCSFPFSFNFIMHCLLSVLDNKNSVKEIINQLKEFQNEKLNNIQTDYKINFHFINANKEKNYLYSEIVEQDFQAALKSQNDQLIESLSQYKDALTNMNDNHLKEESKKLITTIEERTYIILRKSVKFQIEKDHQSKYGLFIEKPDWIEIDKFINSCLEIIVQEYPNDSGIKRMYHQYDSQFKAENAVFMRISQPYLNAKQLQEKPINTTVSIAVIIVDGIVMLQPQELGMDLLQDIPIYTHNIDNLKSNKVSEQVKIEVRKMQKQNIPDKTIKKKQITFNSKNWDAFIVKFTPIKIRLVGRQIN</sequence>
<gene>
    <name evidence="1" type="ORF">POCTA_138.1.T0500183</name>
</gene>
<evidence type="ECO:0000313" key="1">
    <source>
        <dbReference type="EMBL" id="CAD8167639.1"/>
    </source>
</evidence>
<dbReference type="AlphaFoldDB" id="A0A8S1UVL9"/>
<keyword evidence="2" id="KW-1185">Reference proteome</keyword>
<dbReference type="EMBL" id="CAJJDP010000050">
    <property type="protein sequence ID" value="CAD8167639.1"/>
    <property type="molecule type" value="Genomic_DNA"/>
</dbReference>